<name>A0A0C3D052_HEBCY</name>
<dbReference type="EMBL" id="KN831768">
    <property type="protein sequence ID" value="KIM49804.1"/>
    <property type="molecule type" value="Genomic_DNA"/>
</dbReference>
<evidence type="ECO:0000259" key="2">
    <source>
        <dbReference type="Pfam" id="PF20152"/>
    </source>
</evidence>
<dbReference type="PANTHER" id="PTHR40465">
    <property type="entry name" value="CHROMOSOME 1, WHOLE GENOME SHOTGUN SEQUENCE"/>
    <property type="match status" value="1"/>
</dbReference>
<dbReference type="OrthoDB" id="2536347at2759"/>
<dbReference type="Pfam" id="PF20152">
    <property type="entry name" value="DUF6534"/>
    <property type="match status" value="1"/>
</dbReference>
<feature type="transmembrane region" description="Helical" evidence="1">
    <location>
        <begin position="235"/>
        <end position="254"/>
    </location>
</feature>
<evidence type="ECO:0000313" key="3">
    <source>
        <dbReference type="EMBL" id="KIM49804.1"/>
    </source>
</evidence>
<evidence type="ECO:0000256" key="1">
    <source>
        <dbReference type="SAM" id="Phobius"/>
    </source>
</evidence>
<dbReference type="HOGENOM" id="CLU_046025_2_1_1"/>
<keyword evidence="1" id="KW-1133">Transmembrane helix</keyword>
<reference evidence="3 4" key="1">
    <citation type="submission" date="2014-04" db="EMBL/GenBank/DDBJ databases">
        <authorList>
            <consortium name="DOE Joint Genome Institute"/>
            <person name="Kuo A."/>
            <person name="Gay G."/>
            <person name="Dore J."/>
            <person name="Kohler A."/>
            <person name="Nagy L.G."/>
            <person name="Floudas D."/>
            <person name="Copeland A."/>
            <person name="Barry K.W."/>
            <person name="Cichocki N."/>
            <person name="Veneault-Fourrey C."/>
            <person name="LaButti K."/>
            <person name="Lindquist E.A."/>
            <person name="Lipzen A."/>
            <person name="Lundell T."/>
            <person name="Morin E."/>
            <person name="Murat C."/>
            <person name="Sun H."/>
            <person name="Tunlid A."/>
            <person name="Henrissat B."/>
            <person name="Grigoriev I.V."/>
            <person name="Hibbett D.S."/>
            <person name="Martin F."/>
            <person name="Nordberg H.P."/>
            <person name="Cantor M.N."/>
            <person name="Hua S.X."/>
        </authorList>
    </citation>
    <scope>NUCLEOTIDE SEQUENCE [LARGE SCALE GENOMIC DNA]</scope>
    <source>
        <strain evidence="4">h7</strain>
    </source>
</reference>
<feature type="domain" description="DUF6534" evidence="2">
    <location>
        <begin position="178"/>
        <end position="284"/>
    </location>
</feature>
<sequence>MDQEARPFLAPQEINKMSGPQVLTVLLNSGLLGILSVQVYLFHLAFPKDRVYMKCLVYGIYFTELVQSILVVETGFRTFVTGFGKVEVFNEIETLWLSVPIFTAIDTFFVQGYYAHRIRILAQSRKVAAAIIALSFIQLGGGIAVGVIAEQEKFYTSLNTPKMLVLAGTSTGIWNVGSVLCDIIIAVCMTYYLSRYDTTIKETKVILKKVIRLTIETGTLTGAKTLFQSLVHVRLNLMILAAAIVGIVSFSLAILPGSPYYYQVPMGIIGKVYANSMLVLINSRMLLTSEETPLTITSALKFCTSPPNDIAEIFG</sequence>
<evidence type="ECO:0000313" key="4">
    <source>
        <dbReference type="Proteomes" id="UP000053424"/>
    </source>
</evidence>
<feature type="transmembrane region" description="Helical" evidence="1">
    <location>
        <begin position="20"/>
        <end position="43"/>
    </location>
</feature>
<feature type="transmembrane region" description="Helical" evidence="1">
    <location>
        <begin position="172"/>
        <end position="194"/>
    </location>
</feature>
<dbReference type="AlphaFoldDB" id="A0A0C3D052"/>
<dbReference type="PANTHER" id="PTHR40465:SF1">
    <property type="entry name" value="DUF6534 DOMAIN-CONTAINING PROTEIN"/>
    <property type="match status" value="1"/>
</dbReference>
<gene>
    <name evidence="3" type="ORF">M413DRAFT_21942</name>
</gene>
<feature type="transmembrane region" description="Helical" evidence="1">
    <location>
        <begin position="96"/>
        <end position="115"/>
    </location>
</feature>
<dbReference type="Proteomes" id="UP000053424">
    <property type="component" value="Unassembled WGS sequence"/>
</dbReference>
<organism evidence="3 4">
    <name type="scientific">Hebeloma cylindrosporum</name>
    <dbReference type="NCBI Taxonomy" id="76867"/>
    <lineage>
        <taxon>Eukaryota</taxon>
        <taxon>Fungi</taxon>
        <taxon>Dikarya</taxon>
        <taxon>Basidiomycota</taxon>
        <taxon>Agaricomycotina</taxon>
        <taxon>Agaricomycetes</taxon>
        <taxon>Agaricomycetidae</taxon>
        <taxon>Agaricales</taxon>
        <taxon>Agaricineae</taxon>
        <taxon>Hymenogastraceae</taxon>
        <taxon>Hebeloma</taxon>
    </lineage>
</organism>
<dbReference type="InterPro" id="IPR045339">
    <property type="entry name" value="DUF6534"/>
</dbReference>
<accession>A0A0C3D052</accession>
<keyword evidence="1" id="KW-0812">Transmembrane</keyword>
<reference evidence="4" key="2">
    <citation type="submission" date="2015-01" db="EMBL/GenBank/DDBJ databases">
        <title>Evolutionary Origins and Diversification of the Mycorrhizal Mutualists.</title>
        <authorList>
            <consortium name="DOE Joint Genome Institute"/>
            <consortium name="Mycorrhizal Genomics Consortium"/>
            <person name="Kohler A."/>
            <person name="Kuo A."/>
            <person name="Nagy L.G."/>
            <person name="Floudas D."/>
            <person name="Copeland A."/>
            <person name="Barry K.W."/>
            <person name="Cichocki N."/>
            <person name="Veneault-Fourrey C."/>
            <person name="LaButti K."/>
            <person name="Lindquist E.A."/>
            <person name="Lipzen A."/>
            <person name="Lundell T."/>
            <person name="Morin E."/>
            <person name="Murat C."/>
            <person name="Riley R."/>
            <person name="Ohm R."/>
            <person name="Sun H."/>
            <person name="Tunlid A."/>
            <person name="Henrissat B."/>
            <person name="Grigoriev I.V."/>
            <person name="Hibbett D.S."/>
            <person name="Martin F."/>
        </authorList>
    </citation>
    <scope>NUCLEOTIDE SEQUENCE [LARGE SCALE GENOMIC DNA]</scope>
    <source>
        <strain evidence="4">h7</strain>
    </source>
</reference>
<keyword evidence="1" id="KW-0472">Membrane</keyword>
<proteinExistence type="predicted"/>
<protein>
    <recommendedName>
        <fullName evidence="2">DUF6534 domain-containing protein</fullName>
    </recommendedName>
</protein>
<feature type="transmembrane region" description="Helical" evidence="1">
    <location>
        <begin position="55"/>
        <end position="76"/>
    </location>
</feature>
<keyword evidence="4" id="KW-1185">Reference proteome</keyword>
<feature type="transmembrane region" description="Helical" evidence="1">
    <location>
        <begin position="260"/>
        <end position="281"/>
    </location>
</feature>
<feature type="transmembrane region" description="Helical" evidence="1">
    <location>
        <begin position="127"/>
        <end position="149"/>
    </location>
</feature>